<gene>
    <name evidence="1" type="ORF">ACFQQL_09455</name>
</gene>
<evidence type="ECO:0000313" key="2">
    <source>
        <dbReference type="Proteomes" id="UP001596455"/>
    </source>
</evidence>
<sequence>MARTGAFGDGRRHTGRAAQDEVLDTVAPLTRARVADALLELEYPLFHDANGDLGVLWSQAAFHVYLLGDDESVLQVRGAWHRRLALERLGEVLALLDAWNRDYMGPKCYVRVLDDGFLSVVAETSTPLAAGVSDRQLMRLVERGVGHGLRVMRALEERYPDPAAHAPRDVL</sequence>
<protein>
    <submittedName>
        <fullName evidence="1">YbjN domain-containing protein</fullName>
    </submittedName>
</protein>
<dbReference type="EMBL" id="JBHTCQ010000001">
    <property type="protein sequence ID" value="MFC7405332.1"/>
    <property type="molecule type" value="Genomic_DNA"/>
</dbReference>
<name>A0ABW2Q997_9MICO</name>
<dbReference type="RefSeq" id="WP_382393562.1">
    <property type="nucleotide sequence ID" value="NZ_JBHTCQ010000001.1"/>
</dbReference>
<proteinExistence type="predicted"/>
<dbReference type="Pfam" id="PF10722">
    <property type="entry name" value="YbjN"/>
    <property type="match status" value="1"/>
</dbReference>
<organism evidence="1 2">
    <name type="scientific">Georgenia alba</name>
    <dbReference type="NCBI Taxonomy" id="2233858"/>
    <lineage>
        <taxon>Bacteria</taxon>
        <taxon>Bacillati</taxon>
        <taxon>Actinomycetota</taxon>
        <taxon>Actinomycetes</taxon>
        <taxon>Micrococcales</taxon>
        <taxon>Bogoriellaceae</taxon>
        <taxon>Georgenia</taxon>
    </lineage>
</organism>
<comment type="caution">
    <text evidence="1">The sequence shown here is derived from an EMBL/GenBank/DDBJ whole genome shotgun (WGS) entry which is preliminary data.</text>
</comment>
<dbReference type="InterPro" id="IPR019660">
    <property type="entry name" value="Put_sensory_transdc_reg_YbjN"/>
</dbReference>
<keyword evidence="2" id="KW-1185">Reference proteome</keyword>
<accession>A0ABW2Q997</accession>
<evidence type="ECO:0000313" key="1">
    <source>
        <dbReference type="EMBL" id="MFC7405332.1"/>
    </source>
</evidence>
<reference evidence="2" key="1">
    <citation type="journal article" date="2019" name="Int. J. Syst. Evol. Microbiol.">
        <title>The Global Catalogue of Microorganisms (GCM) 10K type strain sequencing project: providing services to taxonomists for standard genome sequencing and annotation.</title>
        <authorList>
            <consortium name="The Broad Institute Genomics Platform"/>
            <consortium name="The Broad Institute Genome Sequencing Center for Infectious Disease"/>
            <person name="Wu L."/>
            <person name="Ma J."/>
        </authorList>
    </citation>
    <scope>NUCLEOTIDE SEQUENCE [LARGE SCALE GENOMIC DNA]</scope>
    <source>
        <strain evidence="2">JCM 1490</strain>
    </source>
</reference>
<dbReference type="Proteomes" id="UP001596455">
    <property type="component" value="Unassembled WGS sequence"/>
</dbReference>